<name>A0A9P6W6X8_RHOMI</name>
<dbReference type="AlphaFoldDB" id="A0A9P6W6X8"/>
<organism evidence="2 3">
    <name type="scientific">Rhodotorula mucilaginosa</name>
    <name type="common">Yeast</name>
    <name type="synonym">Rhodotorula rubra</name>
    <dbReference type="NCBI Taxonomy" id="5537"/>
    <lineage>
        <taxon>Eukaryota</taxon>
        <taxon>Fungi</taxon>
        <taxon>Dikarya</taxon>
        <taxon>Basidiomycota</taxon>
        <taxon>Pucciniomycotina</taxon>
        <taxon>Microbotryomycetes</taxon>
        <taxon>Sporidiobolales</taxon>
        <taxon>Sporidiobolaceae</taxon>
        <taxon>Rhodotorula</taxon>
    </lineage>
</organism>
<comment type="caution">
    <text evidence="2">The sequence shown here is derived from an EMBL/GenBank/DDBJ whole genome shotgun (WGS) entry which is preliminary data.</text>
</comment>
<dbReference type="EMBL" id="PUHQ01000014">
    <property type="protein sequence ID" value="KAG0664442.1"/>
    <property type="molecule type" value="Genomic_DNA"/>
</dbReference>
<dbReference type="OrthoDB" id="2525137at2759"/>
<proteinExistence type="predicted"/>
<gene>
    <name evidence="2" type="ORF">C6P46_001487</name>
</gene>
<feature type="signal peptide" evidence="1">
    <location>
        <begin position="1"/>
        <end position="24"/>
    </location>
</feature>
<feature type="chain" id="PRO_5040265899" evidence="1">
    <location>
        <begin position="25"/>
        <end position="268"/>
    </location>
</feature>
<evidence type="ECO:0000313" key="3">
    <source>
        <dbReference type="Proteomes" id="UP000777482"/>
    </source>
</evidence>
<reference evidence="2 3" key="1">
    <citation type="submission" date="2020-11" db="EMBL/GenBank/DDBJ databases">
        <title>Kefir isolates.</title>
        <authorList>
            <person name="Marcisauskas S."/>
            <person name="Kim Y."/>
            <person name="Blasche S."/>
        </authorList>
    </citation>
    <scope>NUCLEOTIDE SEQUENCE [LARGE SCALE GENOMIC DNA]</scope>
    <source>
        <strain evidence="2 3">KR</strain>
    </source>
</reference>
<keyword evidence="1" id="KW-0732">Signal</keyword>
<dbReference type="Proteomes" id="UP000777482">
    <property type="component" value="Unassembled WGS sequence"/>
</dbReference>
<protein>
    <submittedName>
        <fullName evidence="2">Uncharacterized protein</fullName>
    </submittedName>
</protein>
<evidence type="ECO:0000256" key="1">
    <source>
        <dbReference type="SAM" id="SignalP"/>
    </source>
</evidence>
<sequence length="268" mass="26934">MPSIKAVLVSLALSALALAPVAQASPVKADEVLARRSPSFFSNEGAVEKRSESRKDLAARVKRAKLAAARKVKRQRTTWGQRAAAAAPVSAPAASSNGGEYAAGSPFLSTPQALAAAAVRCGSNFICNARTTPPANAAALCLSGRCTFRCNQGFAPGGADGTQCVASAPTCGTETCATIEGGYATCSGNTCVYGCNAGLSLITSGSTPLCVNLLADPNNCGAVGTVCPASYNGLGTPACRNGLCRLNCPAGSYERSTTDGSGSYCYGA</sequence>
<keyword evidence="3" id="KW-1185">Reference proteome</keyword>
<accession>A0A9P6W6X8</accession>
<evidence type="ECO:0000313" key="2">
    <source>
        <dbReference type="EMBL" id="KAG0664442.1"/>
    </source>
</evidence>